<dbReference type="STRING" id="1163617.SCD_n00541"/>
<feature type="transmembrane region" description="Helical" evidence="6">
    <location>
        <begin position="263"/>
        <end position="280"/>
    </location>
</feature>
<feature type="transmembrane region" description="Helical" evidence="6">
    <location>
        <begin position="178"/>
        <end position="197"/>
    </location>
</feature>
<dbReference type="GO" id="GO:0016020">
    <property type="term" value="C:membrane"/>
    <property type="evidence" value="ECO:0007669"/>
    <property type="project" value="UniProtKB-SubCell"/>
</dbReference>
<dbReference type="HOGENOM" id="CLU_033863_5_1_4"/>
<dbReference type="EMBL" id="AP013066">
    <property type="protein sequence ID" value="BAN34388.1"/>
    <property type="molecule type" value="Genomic_DNA"/>
</dbReference>
<feature type="transmembrane region" description="Helical" evidence="6">
    <location>
        <begin position="121"/>
        <end position="139"/>
    </location>
</feature>
<dbReference type="InterPro" id="IPR000620">
    <property type="entry name" value="EamA_dom"/>
</dbReference>
<keyword evidence="9" id="KW-1185">Reference proteome</keyword>
<dbReference type="eggNOG" id="COG0697">
    <property type="taxonomic scope" value="Bacteria"/>
</dbReference>
<evidence type="ECO:0000313" key="9">
    <source>
        <dbReference type="Proteomes" id="UP000015559"/>
    </source>
</evidence>
<dbReference type="Proteomes" id="UP000015559">
    <property type="component" value="Chromosome"/>
</dbReference>
<organism evidence="8 9">
    <name type="scientific">Sulfuricella denitrificans (strain DSM 22764 / NBRC 105220 / skB26)</name>
    <dbReference type="NCBI Taxonomy" id="1163617"/>
    <lineage>
        <taxon>Bacteria</taxon>
        <taxon>Pseudomonadati</taxon>
        <taxon>Pseudomonadota</taxon>
        <taxon>Betaproteobacteria</taxon>
        <taxon>Nitrosomonadales</taxon>
        <taxon>Sulfuricellaceae</taxon>
        <taxon>Sulfuricella</taxon>
    </lineage>
</organism>
<protein>
    <recommendedName>
        <fullName evidence="7">EamA domain-containing protein</fullName>
    </recommendedName>
</protein>
<dbReference type="AlphaFoldDB" id="S6AB72"/>
<feature type="domain" description="EamA" evidence="7">
    <location>
        <begin position="5"/>
        <end position="135"/>
    </location>
</feature>
<dbReference type="KEGG" id="sdr:SCD_n00541"/>
<comment type="similarity">
    <text evidence="2">Belongs to the EamA transporter family.</text>
</comment>
<dbReference type="OrthoDB" id="5186724at2"/>
<evidence type="ECO:0000256" key="2">
    <source>
        <dbReference type="ARBA" id="ARBA00007362"/>
    </source>
</evidence>
<feature type="transmembrane region" description="Helical" evidence="6">
    <location>
        <begin position="237"/>
        <end position="257"/>
    </location>
</feature>
<evidence type="ECO:0000256" key="3">
    <source>
        <dbReference type="ARBA" id="ARBA00022692"/>
    </source>
</evidence>
<dbReference type="SUPFAM" id="SSF103481">
    <property type="entry name" value="Multidrug resistance efflux transporter EmrE"/>
    <property type="match status" value="2"/>
</dbReference>
<keyword evidence="3 6" id="KW-0812">Transmembrane</keyword>
<dbReference type="RefSeq" id="WP_009206664.1">
    <property type="nucleotide sequence ID" value="NC_022357.1"/>
</dbReference>
<evidence type="ECO:0000313" key="8">
    <source>
        <dbReference type="EMBL" id="BAN34388.1"/>
    </source>
</evidence>
<feature type="transmembrane region" description="Helical" evidence="6">
    <location>
        <begin position="90"/>
        <end position="109"/>
    </location>
</feature>
<keyword evidence="5 6" id="KW-0472">Membrane</keyword>
<evidence type="ECO:0000256" key="6">
    <source>
        <dbReference type="SAM" id="Phobius"/>
    </source>
</evidence>
<gene>
    <name evidence="8" type="ORF">SCD_n00541</name>
</gene>
<feature type="transmembrane region" description="Helical" evidence="6">
    <location>
        <begin position="30"/>
        <end position="52"/>
    </location>
</feature>
<dbReference type="Pfam" id="PF00892">
    <property type="entry name" value="EamA"/>
    <property type="match status" value="2"/>
</dbReference>
<evidence type="ECO:0000256" key="1">
    <source>
        <dbReference type="ARBA" id="ARBA00004141"/>
    </source>
</evidence>
<proteinExistence type="inferred from homology"/>
<sequence>MSLPLAFVSVILIWSTTPLAIKWSALGVGFSFAVFSRMAIGTLLCVLLLAALRIRVPLHRKARQAYLASGLSLFGAMSLTYWSAQYVSSGLISVLFGLSPLITSLGAVLWLDEEALTANKILGMALGLIGLGLVFQGGLELGSGALLGILALLCAVATQSLGLVWIKRIGDDSHPLAMTMGTLAVGLPLFFAAWWWTDGSVPAALPQRALIATAYLGVFGSVLGFMLYFYMIKYMEAGRVALITLITPVIALLLGHVMNNEEVLPQVWFGAVFILLGLGLHRWGMGRFGHLWQWAGGK</sequence>
<comment type="subcellular location">
    <subcellularLocation>
        <location evidence="1">Membrane</location>
        <topology evidence="1">Multi-pass membrane protein</topology>
    </subcellularLocation>
</comment>
<dbReference type="PANTHER" id="PTHR32322:SF2">
    <property type="entry name" value="EAMA DOMAIN-CONTAINING PROTEIN"/>
    <property type="match status" value="1"/>
</dbReference>
<evidence type="ECO:0000259" key="7">
    <source>
        <dbReference type="Pfam" id="PF00892"/>
    </source>
</evidence>
<evidence type="ECO:0000256" key="5">
    <source>
        <dbReference type="ARBA" id="ARBA00023136"/>
    </source>
</evidence>
<dbReference type="InterPro" id="IPR037185">
    <property type="entry name" value="EmrE-like"/>
</dbReference>
<keyword evidence="4 6" id="KW-1133">Transmembrane helix</keyword>
<accession>S6AB72</accession>
<feature type="domain" description="EamA" evidence="7">
    <location>
        <begin position="147"/>
        <end position="279"/>
    </location>
</feature>
<feature type="transmembrane region" description="Helical" evidence="6">
    <location>
        <begin position="64"/>
        <end position="84"/>
    </location>
</feature>
<dbReference type="InterPro" id="IPR050638">
    <property type="entry name" value="AA-Vitamin_Transporters"/>
</dbReference>
<name>S6AB72_SULDS</name>
<dbReference type="PANTHER" id="PTHR32322">
    <property type="entry name" value="INNER MEMBRANE TRANSPORTER"/>
    <property type="match status" value="1"/>
</dbReference>
<feature type="transmembrane region" description="Helical" evidence="6">
    <location>
        <begin position="145"/>
        <end position="166"/>
    </location>
</feature>
<feature type="transmembrane region" description="Helical" evidence="6">
    <location>
        <begin position="209"/>
        <end position="230"/>
    </location>
</feature>
<reference evidence="8 9" key="1">
    <citation type="journal article" date="2012" name="Appl. Environ. Microbiol.">
        <title>Draft genome sequence of a psychrotolerant sulfur-oxidizing bacterium, Sulfuricella denitrificans skB26, and proteomic insights into cold adaptation.</title>
        <authorList>
            <person name="Watanabe T."/>
            <person name="Kojima H."/>
            <person name="Fukui M."/>
        </authorList>
    </citation>
    <scope>NUCLEOTIDE SEQUENCE [LARGE SCALE GENOMIC DNA]</scope>
    <source>
        <strain evidence="9">skB26</strain>
    </source>
</reference>
<evidence type="ECO:0000256" key="4">
    <source>
        <dbReference type="ARBA" id="ARBA00022989"/>
    </source>
</evidence>